<evidence type="ECO:0000313" key="4">
    <source>
        <dbReference type="Proteomes" id="UP000636793"/>
    </source>
</evidence>
<dbReference type="PANTHER" id="PTHR43625">
    <property type="entry name" value="AFLATOXIN B1 ALDEHYDE REDUCTASE"/>
    <property type="match status" value="1"/>
</dbReference>
<dbReference type="InterPro" id="IPR036812">
    <property type="entry name" value="NAD(P)_OxRdtase_dom_sf"/>
</dbReference>
<reference evidence="3" key="2">
    <citation type="submission" date="2020-09" db="EMBL/GenBank/DDBJ databases">
        <authorList>
            <person name="Sun Q."/>
            <person name="Zhou Y."/>
        </authorList>
    </citation>
    <scope>NUCLEOTIDE SEQUENCE</scope>
    <source>
        <strain evidence="3">CGMCC 1.15085</strain>
    </source>
</reference>
<dbReference type="RefSeq" id="WP_188837224.1">
    <property type="nucleotide sequence ID" value="NZ_BMHI01000003.1"/>
</dbReference>
<proteinExistence type="predicted"/>
<accession>A0A916T6W3</accession>
<sequence length="329" mass="34641">MTTIKTLGKTGPTVSAIGLGAMGMSGAYGASDDAESIRTVHAALDAGVNLIDTGDFYGFGHNEMLLGQALQGRDRESFVLSVKFGGMREPGGGFTGFDGRPAAVANSLGYSLTRLGVDHLDIYRPGRLDPAVPIEETVGAIAEQVQRGFVRHIGLSEVGSETIRRAAAVHPISDLQIEYSVLSRGIERDILDTCRELGIGITAYGVLSRGLIGTSSANHTADDQHSAWPRFQGENLTHNLGLIDRLQPIADRHGLTVAQLAIAWVGAQGEAVVPLVGMKRVSRVQPAVDAVTVTLSASDLAEIDSAIPADSVAGTRYPEALMSNLDSEN</sequence>
<dbReference type="Pfam" id="PF00248">
    <property type="entry name" value="Aldo_ket_red"/>
    <property type="match status" value="1"/>
</dbReference>
<dbReference type="Proteomes" id="UP000636793">
    <property type="component" value="Unassembled WGS sequence"/>
</dbReference>
<dbReference type="AlphaFoldDB" id="A0A916T6W3"/>
<comment type="caution">
    <text evidence="3">The sequence shown here is derived from an EMBL/GenBank/DDBJ whole genome shotgun (WGS) entry which is preliminary data.</text>
</comment>
<evidence type="ECO:0000313" key="3">
    <source>
        <dbReference type="EMBL" id="GGB32489.1"/>
    </source>
</evidence>
<evidence type="ECO:0000259" key="2">
    <source>
        <dbReference type="Pfam" id="PF00248"/>
    </source>
</evidence>
<gene>
    <name evidence="3" type="ORF">GCM10011492_23940</name>
</gene>
<reference evidence="3" key="1">
    <citation type="journal article" date="2014" name="Int. J. Syst. Evol. Microbiol.">
        <title>Complete genome sequence of Corynebacterium casei LMG S-19264T (=DSM 44701T), isolated from a smear-ripened cheese.</title>
        <authorList>
            <consortium name="US DOE Joint Genome Institute (JGI-PGF)"/>
            <person name="Walter F."/>
            <person name="Albersmeier A."/>
            <person name="Kalinowski J."/>
            <person name="Ruckert C."/>
        </authorList>
    </citation>
    <scope>NUCLEOTIDE SEQUENCE</scope>
    <source>
        <strain evidence="3">CGMCC 1.15085</strain>
    </source>
</reference>
<name>A0A916T6W3_9MICO</name>
<organism evidence="3 4">
    <name type="scientific">Flexivirga endophytica</name>
    <dbReference type="NCBI Taxonomy" id="1849103"/>
    <lineage>
        <taxon>Bacteria</taxon>
        <taxon>Bacillati</taxon>
        <taxon>Actinomycetota</taxon>
        <taxon>Actinomycetes</taxon>
        <taxon>Micrococcales</taxon>
        <taxon>Dermacoccaceae</taxon>
        <taxon>Flexivirga</taxon>
    </lineage>
</organism>
<dbReference type="InterPro" id="IPR023210">
    <property type="entry name" value="NADP_OxRdtase_dom"/>
</dbReference>
<feature type="domain" description="NADP-dependent oxidoreductase" evidence="2">
    <location>
        <begin position="16"/>
        <end position="306"/>
    </location>
</feature>
<evidence type="ECO:0000256" key="1">
    <source>
        <dbReference type="ARBA" id="ARBA00023002"/>
    </source>
</evidence>
<protein>
    <submittedName>
        <fullName evidence="3">Aldo/keto reductase</fullName>
    </submittedName>
</protein>
<dbReference type="PANTHER" id="PTHR43625:SF40">
    <property type="entry name" value="ALDO-KETO REDUCTASE YAKC [NADP(+)]"/>
    <property type="match status" value="1"/>
</dbReference>
<dbReference type="Gene3D" id="3.20.20.100">
    <property type="entry name" value="NADP-dependent oxidoreductase domain"/>
    <property type="match status" value="1"/>
</dbReference>
<dbReference type="EMBL" id="BMHI01000003">
    <property type="protein sequence ID" value="GGB32489.1"/>
    <property type="molecule type" value="Genomic_DNA"/>
</dbReference>
<dbReference type="GO" id="GO:0005737">
    <property type="term" value="C:cytoplasm"/>
    <property type="evidence" value="ECO:0007669"/>
    <property type="project" value="TreeGrafter"/>
</dbReference>
<dbReference type="GO" id="GO:0016491">
    <property type="term" value="F:oxidoreductase activity"/>
    <property type="evidence" value="ECO:0007669"/>
    <property type="project" value="UniProtKB-KW"/>
</dbReference>
<keyword evidence="1" id="KW-0560">Oxidoreductase</keyword>
<keyword evidence="4" id="KW-1185">Reference proteome</keyword>
<dbReference type="InterPro" id="IPR050791">
    <property type="entry name" value="Aldo-Keto_reductase"/>
</dbReference>
<dbReference type="SUPFAM" id="SSF51430">
    <property type="entry name" value="NAD(P)-linked oxidoreductase"/>
    <property type="match status" value="1"/>
</dbReference>